<dbReference type="AlphaFoldDB" id="A0A9E7GNF5"/>
<dbReference type="Proteomes" id="UP001055439">
    <property type="component" value="Chromosome 7"/>
</dbReference>
<gene>
    <name evidence="1" type="ORF">MUK42_12723</name>
</gene>
<organism evidence="1 2">
    <name type="scientific">Musa troglodytarum</name>
    <name type="common">fe'i banana</name>
    <dbReference type="NCBI Taxonomy" id="320322"/>
    <lineage>
        <taxon>Eukaryota</taxon>
        <taxon>Viridiplantae</taxon>
        <taxon>Streptophyta</taxon>
        <taxon>Embryophyta</taxon>
        <taxon>Tracheophyta</taxon>
        <taxon>Spermatophyta</taxon>
        <taxon>Magnoliopsida</taxon>
        <taxon>Liliopsida</taxon>
        <taxon>Zingiberales</taxon>
        <taxon>Musaceae</taxon>
        <taxon>Musa</taxon>
    </lineage>
</organism>
<proteinExistence type="predicted"/>
<name>A0A9E7GNF5_9LILI</name>
<sequence length="37" mass="4338">MVEHLYKQVDGYTNSSMKMKELFTCMMMLASSMNPLF</sequence>
<protein>
    <submittedName>
        <fullName evidence="1">Uncharacterized protein</fullName>
    </submittedName>
</protein>
<keyword evidence="2" id="KW-1185">Reference proteome</keyword>
<evidence type="ECO:0000313" key="2">
    <source>
        <dbReference type="Proteomes" id="UP001055439"/>
    </source>
</evidence>
<dbReference type="EMBL" id="CP097509">
    <property type="protein sequence ID" value="URE14403.1"/>
    <property type="molecule type" value="Genomic_DNA"/>
</dbReference>
<evidence type="ECO:0000313" key="1">
    <source>
        <dbReference type="EMBL" id="URE14403.1"/>
    </source>
</evidence>
<accession>A0A9E7GNF5</accession>
<reference evidence="1" key="1">
    <citation type="submission" date="2022-05" db="EMBL/GenBank/DDBJ databases">
        <title>The Musa troglodytarum L. genome provides insights into the mechanism of non-climacteric behaviour and enrichment of carotenoids.</title>
        <authorList>
            <person name="Wang J."/>
        </authorList>
    </citation>
    <scope>NUCLEOTIDE SEQUENCE</scope>
    <source>
        <tissue evidence="1">Leaf</tissue>
    </source>
</reference>